<keyword evidence="3" id="KW-1185">Reference proteome</keyword>
<organism evidence="2 3">
    <name type="scientific">Actinoallomurus acaciae</name>
    <dbReference type="NCBI Taxonomy" id="502577"/>
    <lineage>
        <taxon>Bacteria</taxon>
        <taxon>Bacillati</taxon>
        <taxon>Actinomycetota</taxon>
        <taxon>Actinomycetes</taxon>
        <taxon>Streptosporangiales</taxon>
        <taxon>Thermomonosporaceae</taxon>
        <taxon>Actinoallomurus</taxon>
    </lineage>
</organism>
<comment type="caution">
    <text evidence="2">The sequence shown here is derived from an EMBL/GenBank/DDBJ whole genome shotgun (WGS) entry which is preliminary data.</text>
</comment>
<reference evidence="2 3" key="1">
    <citation type="submission" date="2024-09" db="EMBL/GenBank/DDBJ databases">
        <authorList>
            <person name="Sun Q."/>
            <person name="Mori K."/>
        </authorList>
    </citation>
    <scope>NUCLEOTIDE SEQUENCE [LARGE SCALE GENOMIC DNA]</scope>
    <source>
        <strain evidence="2 3">TBRC 0563</strain>
    </source>
</reference>
<dbReference type="PANTHER" id="PTHR32305">
    <property type="match status" value="1"/>
</dbReference>
<name>A0ABV5YCB3_9ACTN</name>
<gene>
    <name evidence="2" type="ORF">ACFFNX_10800</name>
</gene>
<evidence type="ECO:0000313" key="2">
    <source>
        <dbReference type="EMBL" id="MFB9832675.1"/>
    </source>
</evidence>
<dbReference type="PANTHER" id="PTHR32305:SF17">
    <property type="entry name" value="TRNA NUCLEASE WAPA"/>
    <property type="match status" value="1"/>
</dbReference>
<sequence length="107" mass="11945">MSRSSCLTLLRIKRTRSSHVSQQSDREGAGKPDTVTDAAGNKWAHTYDLRGREVQTNDPDKGVAKTTYNDLDQITSTEDARGKKIFIGYDAFGRKTRNAKTRQPGRS</sequence>
<dbReference type="Proteomes" id="UP001589627">
    <property type="component" value="Unassembled WGS sequence"/>
</dbReference>
<dbReference type="InterPro" id="IPR031325">
    <property type="entry name" value="RHS_repeat"/>
</dbReference>
<feature type="region of interest" description="Disordered" evidence="1">
    <location>
        <begin position="14"/>
        <end position="41"/>
    </location>
</feature>
<accession>A0ABV5YCB3</accession>
<dbReference type="Pfam" id="PF05593">
    <property type="entry name" value="RHS_repeat"/>
    <property type="match status" value="1"/>
</dbReference>
<dbReference type="EMBL" id="JBHLZP010000056">
    <property type="protein sequence ID" value="MFB9832675.1"/>
    <property type="molecule type" value="Genomic_DNA"/>
</dbReference>
<dbReference type="InterPro" id="IPR050708">
    <property type="entry name" value="T6SS_VgrG/RHS"/>
</dbReference>
<evidence type="ECO:0000313" key="3">
    <source>
        <dbReference type="Proteomes" id="UP001589627"/>
    </source>
</evidence>
<evidence type="ECO:0000256" key="1">
    <source>
        <dbReference type="SAM" id="MobiDB-lite"/>
    </source>
</evidence>
<dbReference type="InterPro" id="IPR006530">
    <property type="entry name" value="YD"/>
</dbReference>
<protein>
    <recommendedName>
        <fullName evidence="4">YD repeat-containing protein</fullName>
    </recommendedName>
</protein>
<proteinExistence type="predicted"/>
<dbReference type="NCBIfam" id="TIGR01643">
    <property type="entry name" value="YD_repeat_2x"/>
    <property type="match status" value="2"/>
</dbReference>
<dbReference type="RefSeq" id="WP_378198864.1">
    <property type="nucleotide sequence ID" value="NZ_JBHLZP010000056.1"/>
</dbReference>
<dbReference type="Gene3D" id="2.180.10.10">
    <property type="entry name" value="RHS repeat-associated core"/>
    <property type="match status" value="1"/>
</dbReference>
<evidence type="ECO:0008006" key="4">
    <source>
        <dbReference type="Google" id="ProtNLM"/>
    </source>
</evidence>